<dbReference type="Pfam" id="PF03466">
    <property type="entry name" value="LysR_substrate"/>
    <property type="match status" value="1"/>
</dbReference>
<keyword evidence="7" id="KW-1185">Reference proteome</keyword>
<dbReference type="FunFam" id="3.40.190.290:FF:000001">
    <property type="entry name" value="Transcriptional regulator, LysR family"/>
    <property type="match status" value="1"/>
</dbReference>
<comment type="similarity">
    <text evidence="1">Belongs to the LysR transcriptional regulatory family.</text>
</comment>
<dbReference type="InterPro" id="IPR058163">
    <property type="entry name" value="LysR-type_TF_proteobact-type"/>
</dbReference>
<feature type="domain" description="HTH lysR-type" evidence="5">
    <location>
        <begin position="1"/>
        <end position="59"/>
    </location>
</feature>
<keyword evidence="3" id="KW-0238">DNA-binding</keyword>
<dbReference type="STRING" id="1123014.SAMN02745746_02634"/>
<name>A0A1Y6C2G3_9NEIS</name>
<dbReference type="FunFam" id="1.10.10.10:FF:000001">
    <property type="entry name" value="LysR family transcriptional regulator"/>
    <property type="match status" value="1"/>
</dbReference>
<reference evidence="7" key="1">
    <citation type="submission" date="2017-04" db="EMBL/GenBank/DDBJ databases">
        <authorList>
            <person name="Varghese N."/>
            <person name="Submissions S."/>
        </authorList>
    </citation>
    <scope>NUCLEOTIDE SEQUENCE [LARGE SCALE GENOMIC DNA]</scope>
    <source>
        <strain evidence="7">DSM 22618</strain>
    </source>
</reference>
<accession>A0A1Y6C2G3</accession>
<dbReference type="SUPFAM" id="SSF53850">
    <property type="entry name" value="Periplasmic binding protein-like II"/>
    <property type="match status" value="1"/>
</dbReference>
<dbReference type="GO" id="GO:0043565">
    <property type="term" value="F:sequence-specific DNA binding"/>
    <property type="evidence" value="ECO:0007669"/>
    <property type="project" value="TreeGrafter"/>
</dbReference>
<dbReference type="EMBL" id="FXAG01000014">
    <property type="protein sequence ID" value="SMF33132.1"/>
    <property type="molecule type" value="Genomic_DNA"/>
</dbReference>
<evidence type="ECO:0000259" key="5">
    <source>
        <dbReference type="PROSITE" id="PS50931"/>
    </source>
</evidence>
<dbReference type="Gene3D" id="1.10.10.10">
    <property type="entry name" value="Winged helix-like DNA-binding domain superfamily/Winged helix DNA-binding domain"/>
    <property type="match status" value="1"/>
</dbReference>
<evidence type="ECO:0000256" key="2">
    <source>
        <dbReference type="ARBA" id="ARBA00023015"/>
    </source>
</evidence>
<dbReference type="Gene3D" id="3.40.190.290">
    <property type="match status" value="1"/>
</dbReference>
<dbReference type="RefSeq" id="WP_085276793.1">
    <property type="nucleotide sequence ID" value="NZ_FXAG01000014.1"/>
</dbReference>
<keyword evidence="4" id="KW-0804">Transcription</keyword>
<proteinExistence type="inferred from homology"/>
<sequence length="300" mass="32871">MDRLKAMRVFVEVAERGSLSHAADSLDMSRAMVSRYLAELEEWAGARLLHRTTRKLSLTSAGSEMLPRCRQMLALEDEIQAAVTAPEAAPRGILRLTCSVWLGQSYLARAVADYVKRYPATAVDMQLLNRSVNLVEEGIDLAIRITNDLDPNLIARKLGLCRSVVCASPGYLQQHGTPQRAEQLALHNCLTYSYFGKSLWAFSRDGQPVSVPVGGNVSANETAALLEAARQGVGITMQPLQAAAPLLDTGELVAVLGDYQPRDMGIYAVYASRRHMPATLRTMLDFLAESFAGDAMWQES</sequence>
<dbReference type="GO" id="GO:0003700">
    <property type="term" value="F:DNA-binding transcription factor activity"/>
    <property type="evidence" value="ECO:0007669"/>
    <property type="project" value="InterPro"/>
</dbReference>
<dbReference type="AlphaFoldDB" id="A0A1Y6C2G3"/>
<organism evidence="6 7">
    <name type="scientific">Pseudogulbenkiania subflava DSM 22618</name>
    <dbReference type="NCBI Taxonomy" id="1123014"/>
    <lineage>
        <taxon>Bacteria</taxon>
        <taxon>Pseudomonadati</taxon>
        <taxon>Pseudomonadota</taxon>
        <taxon>Betaproteobacteria</taxon>
        <taxon>Neisseriales</taxon>
        <taxon>Chromobacteriaceae</taxon>
        <taxon>Pseudogulbenkiania</taxon>
    </lineage>
</organism>
<dbReference type="GO" id="GO:0006351">
    <property type="term" value="P:DNA-templated transcription"/>
    <property type="evidence" value="ECO:0007669"/>
    <property type="project" value="TreeGrafter"/>
</dbReference>
<dbReference type="CDD" id="cd08422">
    <property type="entry name" value="PBP2_CrgA_like"/>
    <property type="match status" value="1"/>
</dbReference>
<dbReference type="SUPFAM" id="SSF46785">
    <property type="entry name" value="Winged helix' DNA-binding domain"/>
    <property type="match status" value="1"/>
</dbReference>
<evidence type="ECO:0000256" key="1">
    <source>
        <dbReference type="ARBA" id="ARBA00009437"/>
    </source>
</evidence>
<dbReference type="Proteomes" id="UP000192920">
    <property type="component" value="Unassembled WGS sequence"/>
</dbReference>
<dbReference type="InterPro" id="IPR036390">
    <property type="entry name" value="WH_DNA-bd_sf"/>
</dbReference>
<evidence type="ECO:0000313" key="6">
    <source>
        <dbReference type="EMBL" id="SMF33132.1"/>
    </source>
</evidence>
<evidence type="ECO:0000313" key="7">
    <source>
        <dbReference type="Proteomes" id="UP000192920"/>
    </source>
</evidence>
<dbReference type="PROSITE" id="PS50931">
    <property type="entry name" value="HTH_LYSR"/>
    <property type="match status" value="1"/>
</dbReference>
<evidence type="ECO:0000256" key="4">
    <source>
        <dbReference type="ARBA" id="ARBA00023163"/>
    </source>
</evidence>
<gene>
    <name evidence="6" type="ORF">SAMN02745746_02634</name>
</gene>
<dbReference type="Pfam" id="PF00126">
    <property type="entry name" value="HTH_1"/>
    <property type="match status" value="1"/>
</dbReference>
<dbReference type="PANTHER" id="PTHR30537">
    <property type="entry name" value="HTH-TYPE TRANSCRIPTIONAL REGULATOR"/>
    <property type="match status" value="1"/>
</dbReference>
<dbReference type="InterPro" id="IPR005119">
    <property type="entry name" value="LysR_subst-bd"/>
</dbReference>
<evidence type="ECO:0000256" key="3">
    <source>
        <dbReference type="ARBA" id="ARBA00023125"/>
    </source>
</evidence>
<protein>
    <submittedName>
        <fullName evidence="6">Transcriptional regulator, LysR family</fullName>
    </submittedName>
</protein>
<keyword evidence="2" id="KW-0805">Transcription regulation</keyword>
<dbReference type="PANTHER" id="PTHR30537:SF35">
    <property type="entry name" value="TRANSCRIPTIONAL REGULATORY PROTEIN"/>
    <property type="match status" value="1"/>
</dbReference>
<dbReference type="InterPro" id="IPR036388">
    <property type="entry name" value="WH-like_DNA-bd_sf"/>
</dbReference>
<dbReference type="InterPro" id="IPR000847">
    <property type="entry name" value="LysR_HTH_N"/>
</dbReference>